<keyword evidence="3" id="KW-1185">Reference proteome</keyword>
<dbReference type="AlphaFoldDB" id="A0A4S8M231"/>
<dbReference type="Proteomes" id="UP000297245">
    <property type="component" value="Unassembled WGS sequence"/>
</dbReference>
<feature type="compositionally biased region" description="Polar residues" evidence="1">
    <location>
        <begin position="137"/>
        <end position="148"/>
    </location>
</feature>
<name>A0A4S8M231_DENBC</name>
<feature type="compositionally biased region" description="Gly residues" evidence="1">
    <location>
        <begin position="159"/>
        <end position="170"/>
    </location>
</feature>
<proteinExistence type="predicted"/>
<feature type="compositionally biased region" description="Low complexity" evidence="1">
    <location>
        <begin position="149"/>
        <end position="158"/>
    </location>
</feature>
<evidence type="ECO:0000256" key="1">
    <source>
        <dbReference type="SAM" id="MobiDB-lite"/>
    </source>
</evidence>
<evidence type="ECO:0000313" key="3">
    <source>
        <dbReference type="Proteomes" id="UP000297245"/>
    </source>
</evidence>
<gene>
    <name evidence="2" type="ORF">K435DRAFT_858840</name>
</gene>
<dbReference type="EMBL" id="ML179183">
    <property type="protein sequence ID" value="THU96147.1"/>
    <property type="molecule type" value="Genomic_DNA"/>
</dbReference>
<feature type="compositionally biased region" description="Basic and acidic residues" evidence="1">
    <location>
        <begin position="83"/>
        <end position="95"/>
    </location>
</feature>
<evidence type="ECO:0000313" key="2">
    <source>
        <dbReference type="EMBL" id="THU96147.1"/>
    </source>
</evidence>
<sequence length="196" mass="19707">MGGTLTRMGLGANTDAPKGASGDRKVQANLEPNGIQTTQEPLSTDSVTMTRPGVVDVEILFCGELVAALGPFMEEELSKECGEEKKLRKANEESLKGINGGRPRGSRPPSGGPPGGGVPGAVPSNMDRKGTVGEEPTASSEAGSNNTRPSGPSSRGVGPPDGGGGKGGGTRLSELVTLEGSLRGGGGFGGCYTTWP</sequence>
<accession>A0A4S8M231</accession>
<feature type="compositionally biased region" description="Polar residues" evidence="1">
    <location>
        <begin position="34"/>
        <end position="47"/>
    </location>
</feature>
<protein>
    <submittedName>
        <fullName evidence="2">Uncharacterized protein</fullName>
    </submittedName>
</protein>
<feature type="region of interest" description="Disordered" evidence="1">
    <location>
        <begin position="1"/>
        <end position="47"/>
    </location>
</feature>
<feature type="region of interest" description="Disordered" evidence="1">
    <location>
        <begin position="83"/>
        <end position="196"/>
    </location>
</feature>
<reference evidence="2 3" key="1">
    <citation type="journal article" date="2019" name="Nat. Ecol. Evol.">
        <title>Megaphylogeny resolves global patterns of mushroom evolution.</title>
        <authorList>
            <person name="Varga T."/>
            <person name="Krizsan K."/>
            <person name="Foldi C."/>
            <person name="Dima B."/>
            <person name="Sanchez-Garcia M."/>
            <person name="Sanchez-Ramirez S."/>
            <person name="Szollosi G.J."/>
            <person name="Szarkandi J.G."/>
            <person name="Papp V."/>
            <person name="Albert L."/>
            <person name="Andreopoulos W."/>
            <person name="Angelini C."/>
            <person name="Antonin V."/>
            <person name="Barry K.W."/>
            <person name="Bougher N.L."/>
            <person name="Buchanan P."/>
            <person name="Buyck B."/>
            <person name="Bense V."/>
            <person name="Catcheside P."/>
            <person name="Chovatia M."/>
            <person name="Cooper J."/>
            <person name="Damon W."/>
            <person name="Desjardin D."/>
            <person name="Finy P."/>
            <person name="Geml J."/>
            <person name="Haridas S."/>
            <person name="Hughes K."/>
            <person name="Justo A."/>
            <person name="Karasinski D."/>
            <person name="Kautmanova I."/>
            <person name="Kiss B."/>
            <person name="Kocsube S."/>
            <person name="Kotiranta H."/>
            <person name="LaButti K.M."/>
            <person name="Lechner B.E."/>
            <person name="Liimatainen K."/>
            <person name="Lipzen A."/>
            <person name="Lukacs Z."/>
            <person name="Mihaltcheva S."/>
            <person name="Morgado L.N."/>
            <person name="Niskanen T."/>
            <person name="Noordeloos M.E."/>
            <person name="Ohm R.A."/>
            <person name="Ortiz-Santana B."/>
            <person name="Ovrebo C."/>
            <person name="Racz N."/>
            <person name="Riley R."/>
            <person name="Savchenko A."/>
            <person name="Shiryaev A."/>
            <person name="Soop K."/>
            <person name="Spirin V."/>
            <person name="Szebenyi C."/>
            <person name="Tomsovsky M."/>
            <person name="Tulloss R.E."/>
            <person name="Uehling J."/>
            <person name="Grigoriev I.V."/>
            <person name="Vagvolgyi C."/>
            <person name="Papp T."/>
            <person name="Martin F.M."/>
            <person name="Miettinen O."/>
            <person name="Hibbett D.S."/>
            <person name="Nagy L.G."/>
        </authorList>
    </citation>
    <scope>NUCLEOTIDE SEQUENCE [LARGE SCALE GENOMIC DNA]</scope>
    <source>
        <strain evidence="2 3">CBS 962.96</strain>
    </source>
</reference>
<organism evidence="2 3">
    <name type="scientific">Dendrothele bispora (strain CBS 962.96)</name>
    <dbReference type="NCBI Taxonomy" id="1314807"/>
    <lineage>
        <taxon>Eukaryota</taxon>
        <taxon>Fungi</taxon>
        <taxon>Dikarya</taxon>
        <taxon>Basidiomycota</taxon>
        <taxon>Agaricomycotina</taxon>
        <taxon>Agaricomycetes</taxon>
        <taxon>Agaricomycetidae</taxon>
        <taxon>Agaricales</taxon>
        <taxon>Agaricales incertae sedis</taxon>
        <taxon>Dendrothele</taxon>
    </lineage>
</organism>